<keyword evidence="2" id="KW-0723">Serine/threonine-protein kinase</keyword>
<feature type="domain" description="PASTA" evidence="12">
    <location>
        <begin position="382"/>
        <end position="447"/>
    </location>
</feature>
<keyword evidence="6" id="KW-0418">Kinase</keyword>
<feature type="transmembrane region" description="Helical" evidence="10">
    <location>
        <begin position="289"/>
        <end position="311"/>
    </location>
</feature>
<feature type="domain" description="PASTA" evidence="12">
    <location>
        <begin position="314"/>
        <end position="381"/>
    </location>
</feature>
<evidence type="ECO:0000256" key="7">
    <source>
        <dbReference type="ARBA" id="ARBA00022840"/>
    </source>
</evidence>
<organism evidence="13 14">
    <name type="scientific">Candidatus Solincola sediminis</name>
    <dbReference type="NCBI Taxonomy" id="1797199"/>
    <lineage>
        <taxon>Bacteria</taxon>
        <taxon>Bacillati</taxon>
        <taxon>Actinomycetota</taxon>
        <taxon>Candidatus Geothermincolia</taxon>
        <taxon>Candidatus Geothermincolales</taxon>
        <taxon>Candidatus Geothermincolaceae</taxon>
        <taxon>Candidatus Solincola</taxon>
    </lineage>
</organism>
<evidence type="ECO:0000256" key="6">
    <source>
        <dbReference type="ARBA" id="ARBA00022777"/>
    </source>
</evidence>
<gene>
    <name evidence="13" type="ORF">A2Y75_00420</name>
</gene>
<dbReference type="InterPro" id="IPR011009">
    <property type="entry name" value="Kinase-like_dom_sf"/>
</dbReference>
<evidence type="ECO:0000259" key="12">
    <source>
        <dbReference type="PROSITE" id="PS51178"/>
    </source>
</evidence>
<dbReference type="STRING" id="1797197.A2Y75_00420"/>
<dbReference type="EC" id="2.7.11.1" evidence="1"/>
<keyword evidence="10" id="KW-0812">Transmembrane</keyword>
<dbReference type="SUPFAM" id="SSF56112">
    <property type="entry name" value="Protein kinase-like (PK-like)"/>
    <property type="match status" value="1"/>
</dbReference>
<dbReference type="SMART" id="SM00740">
    <property type="entry name" value="PASTA"/>
    <property type="match status" value="3"/>
</dbReference>
<dbReference type="EMBL" id="MELK01000019">
    <property type="protein sequence ID" value="OFW58987.1"/>
    <property type="molecule type" value="Genomic_DNA"/>
</dbReference>
<feature type="domain" description="PASTA" evidence="12">
    <location>
        <begin position="448"/>
        <end position="514"/>
    </location>
</feature>
<keyword evidence="10" id="KW-0472">Membrane</keyword>
<comment type="catalytic activity">
    <reaction evidence="9">
        <text>L-seryl-[protein] + ATP = O-phospho-L-seryl-[protein] + ADP + H(+)</text>
        <dbReference type="Rhea" id="RHEA:17989"/>
        <dbReference type="Rhea" id="RHEA-COMP:9863"/>
        <dbReference type="Rhea" id="RHEA-COMP:11604"/>
        <dbReference type="ChEBI" id="CHEBI:15378"/>
        <dbReference type="ChEBI" id="CHEBI:29999"/>
        <dbReference type="ChEBI" id="CHEBI:30616"/>
        <dbReference type="ChEBI" id="CHEBI:83421"/>
        <dbReference type="ChEBI" id="CHEBI:456216"/>
        <dbReference type="EC" id="2.7.11.1"/>
    </reaction>
</comment>
<dbReference type="Pfam" id="PF00069">
    <property type="entry name" value="Pkinase"/>
    <property type="match status" value="1"/>
</dbReference>
<keyword evidence="7" id="KW-0067">ATP-binding</keyword>
<proteinExistence type="predicted"/>
<dbReference type="Pfam" id="PF03793">
    <property type="entry name" value="PASTA"/>
    <property type="match status" value="3"/>
</dbReference>
<dbReference type="Gene3D" id="3.30.10.20">
    <property type="match status" value="3"/>
</dbReference>
<dbReference type="PROSITE" id="PS51178">
    <property type="entry name" value="PASTA"/>
    <property type="match status" value="3"/>
</dbReference>
<comment type="catalytic activity">
    <reaction evidence="8">
        <text>L-threonyl-[protein] + ATP = O-phospho-L-threonyl-[protein] + ADP + H(+)</text>
        <dbReference type="Rhea" id="RHEA:46608"/>
        <dbReference type="Rhea" id="RHEA-COMP:11060"/>
        <dbReference type="Rhea" id="RHEA-COMP:11605"/>
        <dbReference type="ChEBI" id="CHEBI:15378"/>
        <dbReference type="ChEBI" id="CHEBI:30013"/>
        <dbReference type="ChEBI" id="CHEBI:30616"/>
        <dbReference type="ChEBI" id="CHEBI:61977"/>
        <dbReference type="ChEBI" id="CHEBI:456216"/>
        <dbReference type="EC" id="2.7.11.1"/>
    </reaction>
</comment>
<dbReference type="AlphaFoldDB" id="A0A1F2WQ32"/>
<keyword evidence="3" id="KW-0808">Transferase</keyword>
<evidence type="ECO:0000313" key="14">
    <source>
        <dbReference type="Proteomes" id="UP000177876"/>
    </source>
</evidence>
<dbReference type="CDD" id="cd06577">
    <property type="entry name" value="PASTA_pknB"/>
    <property type="match status" value="3"/>
</dbReference>
<evidence type="ECO:0000256" key="5">
    <source>
        <dbReference type="ARBA" id="ARBA00022741"/>
    </source>
</evidence>
<dbReference type="Proteomes" id="UP000177876">
    <property type="component" value="Unassembled WGS sequence"/>
</dbReference>
<evidence type="ECO:0000256" key="4">
    <source>
        <dbReference type="ARBA" id="ARBA00022737"/>
    </source>
</evidence>
<dbReference type="InterPro" id="IPR000719">
    <property type="entry name" value="Prot_kinase_dom"/>
</dbReference>
<feature type="domain" description="Protein kinase" evidence="11">
    <location>
        <begin position="18"/>
        <end position="266"/>
    </location>
</feature>
<dbReference type="InterPro" id="IPR005543">
    <property type="entry name" value="PASTA_dom"/>
</dbReference>
<protein>
    <recommendedName>
        <fullName evidence="1">non-specific serine/threonine protein kinase</fullName>
        <ecNumber evidence="1">2.7.11.1</ecNumber>
    </recommendedName>
</protein>
<reference evidence="13 14" key="1">
    <citation type="journal article" date="2016" name="Nat. Commun.">
        <title>Thousands of microbial genomes shed light on interconnected biogeochemical processes in an aquifer system.</title>
        <authorList>
            <person name="Anantharaman K."/>
            <person name="Brown C.T."/>
            <person name="Hug L.A."/>
            <person name="Sharon I."/>
            <person name="Castelle C.J."/>
            <person name="Probst A.J."/>
            <person name="Thomas B.C."/>
            <person name="Singh A."/>
            <person name="Wilkins M.J."/>
            <person name="Karaoz U."/>
            <person name="Brodie E.L."/>
            <person name="Williams K.H."/>
            <person name="Hubbard S.S."/>
            <person name="Banfield J.F."/>
        </authorList>
    </citation>
    <scope>NUCLEOTIDE SEQUENCE [LARGE SCALE GENOMIC DNA]</scope>
</reference>
<dbReference type="PANTHER" id="PTHR43289">
    <property type="entry name" value="MITOGEN-ACTIVATED PROTEIN KINASE KINASE KINASE 20-RELATED"/>
    <property type="match status" value="1"/>
</dbReference>
<evidence type="ECO:0000256" key="3">
    <source>
        <dbReference type="ARBA" id="ARBA00022679"/>
    </source>
</evidence>
<dbReference type="CDD" id="cd14014">
    <property type="entry name" value="STKc_PknB_like"/>
    <property type="match status" value="1"/>
</dbReference>
<evidence type="ECO:0000256" key="10">
    <source>
        <dbReference type="SAM" id="Phobius"/>
    </source>
</evidence>
<dbReference type="PANTHER" id="PTHR43289:SF6">
    <property type="entry name" value="SERINE_THREONINE-PROTEIN KINASE NEKL-3"/>
    <property type="match status" value="1"/>
</dbReference>
<dbReference type="GO" id="GO:0004674">
    <property type="term" value="F:protein serine/threonine kinase activity"/>
    <property type="evidence" value="ECO:0007669"/>
    <property type="project" value="UniProtKB-KW"/>
</dbReference>
<dbReference type="Gene3D" id="1.10.510.10">
    <property type="entry name" value="Transferase(Phosphotransferase) domain 1"/>
    <property type="match status" value="1"/>
</dbReference>
<sequence length="521" mass="56557">MKLAEKEEVQPKLFKQRYRLRKHLESGGLTEIYLADDLLFQRGVMVNIIYPEITADPSYLERLEAEARMASILDHPNIARAIDWGDEDGLYFLIGEYTEGRSLLEFLSTKGKLPPSRATRIAAEVCAALELAHGRNLVHGGLSPQNIIIDEIGQVKLQDFGMAWAASGRGYPQYISPEQIQRLEIDGRSDIYSLGIILYQALTGRVPFDEPDIRATAYRHLNEVPVSPSVIDPSIPASLNAIVMKALSKNPLLRYQTAKEMHDALLLYVDGVAPSEAVYVEKSGTIPPWLWAVITAVALLAIGGIVLAILLTRGTEITVPSIIGMSEAQAAQTIEQDGLSYQQQDSFITSTSQPVGVVIDQNPAPGTKLNKNGVVIATVSRELRMPDVMGQSQVNAENTLRGQGINNIQESNVPTNDQNHVGKVIQQTPGANALITPDTVVTLQIGQQPNLAIVPNVVDLDQNTAIQQLQNASLRVSVVQQQSQTVPQGRVISQSPAAGQRVARDTTVVIVISQAPPGSSG</sequence>
<dbReference type="GO" id="GO:0005524">
    <property type="term" value="F:ATP binding"/>
    <property type="evidence" value="ECO:0007669"/>
    <property type="project" value="UniProtKB-KW"/>
</dbReference>
<dbReference type="PROSITE" id="PS50011">
    <property type="entry name" value="PROTEIN_KINASE_DOM"/>
    <property type="match status" value="1"/>
</dbReference>
<dbReference type="Gene3D" id="3.30.200.20">
    <property type="entry name" value="Phosphorylase Kinase, domain 1"/>
    <property type="match status" value="1"/>
</dbReference>
<keyword evidence="10" id="KW-1133">Transmembrane helix</keyword>
<keyword evidence="4" id="KW-0677">Repeat</keyword>
<comment type="caution">
    <text evidence="13">The sequence shown here is derived from an EMBL/GenBank/DDBJ whole genome shotgun (WGS) entry which is preliminary data.</text>
</comment>
<evidence type="ECO:0000256" key="2">
    <source>
        <dbReference type="ARBA" id="ARBA00022527"/>
    </source>
</evidence>
<evidence type="ECO:0000259" key="11">
    <source>
        <dbReference type="PROSITE" id="PS50011"/>
    </source>
</evidence>
<keyword evidence="5" id="KW-0547">Nucleotide-binding</keyword>
<evidence type="ECO:0000256" key="1">
    <source>
        <dbReference type="ARBA" id="ARBA00012513"/>
    </source>
</evidence>
<evidence type="ECO:0000256" key="8">
    <source>
        <dbReference type="ARBA" id="ARBA00047899"/>
    </source>
</evidence>
<evidence type="ECO:0000256" key="9">
    <source>
        <dbReference type="ARBA" id="ARBA00048679"/>
    </source>
</evidence>
<accession>A0A1F2WQ32</accession>
<name>A0A1F2WQ32_9ACTN</name>
<evidence type="ECO:0000313" key="13">
    <source>
        <dbReference type="EMBL" id="OFW58987.1"/>
    </source>
</evidence>